<reference evidence="1 2" key="1">
    <citation type="journal article" date="2022" name="Genome Biol. Evol.">
        <title>The Spruce Budworm Genome: Reconstructing the Evolutionary History of Antifreeze Proteins.</title>
        <authorList>
            <person name="Beliveau C."/>
            <person name="Gagne P."/>
            <person name="Picq S."/>
            <person name="Vernygora O."/>
            <person name="Keeling C.I."/>
            <person name="Pinkney K."/>
            <person name="Doucet D."/>
            <person name="Wen F."/>
            <person name="Johnston J.S."/>
            <person name="Maaroufi H."/>
            <person name="Boyle B."/>
            <person name="Laroche J."/>
            <person name="Dewar K."/>
            <person name="Juretic N."/>
            <person name="Blackburn G."/>
            <person name="Nisole A."/>
            <person name="Brunet B."/>
            <person name="Brandao M."/>
            <person name="Lumley L."/>
            <person name="Duan J."/>
            <person name="Quan G."/>
            <person name="Lucarotti C.J."/>
            <person name="Roe A.D."/>
            <person name="Sperling F.A.H."/>
            <person name="Levesque R.C."/>
            <person name="Cusson M."/>
        </authorList>
    </citation>
    <scope>NUCLEOTIDE SEQUENCE [LARGE SCALE GENOMIC DNA]</scope>
    <source>
        <strain evidence="1">Glfc:IPQL:Cfum</strain>
    </source>
</reference>
<organism evidence="1 2">
    <name type="scientific">Choristoneura fumiferana</name>
    <name type="common">Spruce budworm moth</name>
    <name type="synonym">Archips fumiferana</name>
    <dbReference type="NCBI Taxonomy" id="7141"/>
    <lineage>
        <taxon>Eukaryota</taxon>
        <taxon>Metazoa</taxon>
        <taxon>Ecdysozoa</taxon>
        <taxon>Arthropoda</taxon>
        <taxon>Hexapoda</taxon>
        <taxon>Insecta</taxon>
        <taxon>Pterygota</taxon>
        <taxon>Neoptera</taxon>
        <taxon>Endopterygota</taxon>
        <taxon>Lepidoptera</taxon>
        <taxon>Glossata</taxon>
        <taxon>Ditrysia</taxon>
        <taxon>Tortricoidea</taxon>
        <taxon>Tortricidae</taxon>
        <taxon>Tortricinae</taxon>
        <taxon>Choristoneura</taxon>
    </lineage>
</organism>
<keyword evidence="2" id="KW-1185">Reference proteome</keyword>
<sequence>MMITKTSLVALVVLSGAVSALPAELVKAGSPRNSLLETQVLALLENLRELMLTGSDGVPILDPLEIEHLHVDEDFVGIPGARLTINQLLVKYASTFIVDRLSISLTSLIFQRYSVEFEAHLPILEAETVPPVRHTMFFIAFASKMPLIALDAADCALDSASSPPPSIRSMCMACVCSARTEQQHAMQ</sequence>
<gene>
    <name evidence="1" type="ORF">MSG28_000623</name>
</gene>
<name>A0ACC0K237_CHOFU</name>
<proteinExistence type="predicted"/>
<evidence type="ECO:0000313" key="1">
    <source>
        <dbReference type="EMBL" id="KAI8430315.1"/>
    </source>
</evidence>
<dbReference type="EMBL" id="CM046131">
    <property type="protein sequence ID" value="KAI8430315.1"/>
    <property type="molecule type" value="Genomic_DNA"/>
</dbReference>
<accession>A0ACC0K237</accession>
<comment type="caution">
    <text evidence="1">The sequence shown here is derived from an EMBL/GenBank/DDBJ whole genome shotgun (WGS) entry which is preliminary data.</text>
</comment>
<dbReference type="Proteomes" id="UP001064048">
    <property type="component" value="Chromosome Z"/>
</dbReference>
<protein>
    <submittedName>
        <fullName evidence="1">Uncharacterized protein</fullName>
    </submittedName>
</protein>
<evidence type="ECO:0000313" key="2">
    <source>
        <dbReference type="Proteomes" id="UP001064048"/>
    </source>
</evidence>